<reference evidence="1 2" key="2">
    <citation type="submission" date="2019-04" db="EMBL/GenBank/DDBJ databases">
        <title>The genome sequence of big-headed turtle.</title>
        <authorList>
            <person name="Gong S."/>
        </authorList>
    </citation>
    <scope>NUCLEOTIDE SEQUENCE [LARGE SCALE GENOMIC DNA]</scope>
    <source>
        <strain evidence="1">DO16091913</strain>
        <tissue evidence="1">Muscle</tissue>
    </source>
</reference>
<keyword evidence="2" id="KW-1185">Reference proteome</keyword>
<accession>A0A4D9DUH6</accession>
<gene>
    <name evidence="1" type="ORF">DR999_PMT16965</name>
</gene>
<reference evidence="1 2" key="1">
    <citation type="submission" date="2019-04" db="EMBL/GenBank/DDBJ databases">
        <title>Draft genome of the big-headed turtle Platysternon megacephalum.</title>
        <authorList>
            <person name="Gong S."/>
        </authorList>
    </citation>
    <scope>NUCLEOTIDE SEQUENCE [LARGE SCALE GENOMIC DNA]</scope>
    <source>
        <strain evidence="1">DO16091913</strain>
        <tissue evidence="1">Muscle</tissue>
    </source>
</reference>
<evidence type="ECO:0000313" key="1">
    <source>
        <dbReference type="EMBL" id="TFK00899.1"/>
    </source>
</evidence>
<name>A0A4D9DUH6_9SAUR</name>
<dbReference type="EMBL" id="QXTE01000252">
    <property type="protein sequence ID" value="TFK00899.1"/>
    <property type="molecule type" value="Genomic_DNA"/>
</dbReference>
<sequence>MQRDHWILCVQTPLDPPHRDPAASHLIPYAQTRLSVHRPRHTPSGILHAQTLQVPQCVRMLLVDPVHRDPAFPHWLPRVQICRICCAQMLGDVLGSGSSHFSLIS</sequence>
<comment type="caution">
    <text evidence="1">The sequence shown here is derived from an EMBL/GenBank/DDBJ whole genome shotgun (WGS) entry which is preliminary data.</text>
</comment>
<keyword evidence="1" id="KW-0675">Receptor</keyword>
<evidence type="ECO:0000313" key="2">
    <source>
        <dbReference type="Proteomes" id="UP000297703"/>
    </source>
</evidence>
<protein>
    <submittedName>
        <fullName evidence="1">Ryanodine receptor 1</fullName>
    </submittedName>
</protein>
<dbReference type="AlphaFoldDB" id="A0A4D9DUH6"/>
<proteinExistence type="predicted"/>
<organism evidence="1 2">
    <name type="scientific">Platysternon megacephalum</name>
    <name type="common">big-headed turtle</name>
    <dbReference type="NCBI Taxonomy" id="55544"/>
    <lineage>
        <taxon>Eukaryota</taxon>
        <taxon>Metazoa</taxon>
        <taxon>Chordata</taxon>
        <taxon>Craniata</taxon>
        <taxon>Vertebrata</taxon>
        <taxon>Euteleostomi</taxon>
        <taxon>Archelosauria</taxon>
        <taxon>Testudinata</taxon>
        <taxon>Testudines</taxon>
        <taxon>Cryptodira</taxon>
        <taxon>Durocryptodira</taxon>
        <taxon>Testudinoidea</taxon>
        <taxon>Platysternidae</taxon>
        <taxon>Platysternon</taxon>
    </lineage>
</organism>
<dbReference type="Proteomes" id="UP000297703">
    <property type="component" value="Unassembled WGS sequence"/>
</dbReference>